<sequence length="343" mass="35827">MRRLIPARRVATGSDNERGVAGVLVALMMLVLIGAGAMAVDVGQIYAERAQLQNGADAAALAVAYKCHKSGCDQDSANTIAKELSNANANDGGSKVLIPVELDVEHQVTVRTSTAQGKDGPGFLSKMFASALPAPAVNVGAHATAIVDFPSSGSGFPLALSDKCFNLSKGSQTAQVQKISYAPGGTCTGPSGTQIPGGWGWLDQDSPCVADTTLGSNLLGSDPGKDPPFGCAAILLEWKATILAGGEVKVAFPVFSDASNKGQNGYFTIIGYATFKIWGWKFGQNKEFEFRNTKDDPDMTNSLACDIPANQRCIIGQFVKFDSIKSSGGGGKDFGTSEIRLIH</sequence>
<name>A0ABU0PIA4_9MICC</name>
<dbReference type="RefSeq" id="WP_306634774.1">
    <property type="nucleotide sequence ID" value="NZ_JAUSXB010000001.1"/>
</dbReference>
<evidence type="ECO:0000256" key="1">
    <source>
        <dbReference type="SAM" id="Phobius"/>
    </source>
</evidence>
<reference evidence="3 4" key="1">
    <citation type="submission" date="2023-07" db="EMBL/GenBank/DDBJ databases">
        <title>Comparative genomics of wheat-associated soil bacteria to identify genetic determinants of phenazine resistance.</title>
        <authorList>
            <person name="Mouncey N."/>
        </authorList>
    </citation>
    <scope>NUCLEOTIDE SEQUENCE [LARGE SCALE GENOMIC DNA]</scope>
    <source>
        <strain evidence="3 4">W1I3</strain>
    </source>
</reference>
<dbReference type="InterPro" id="IPR028087">
    <property type="entry name" value="Tad_N"/>
</dbReference>
<dbReference type="Pfam" id="PF13400">
    <property type="entry name" value="Tad"/>
    <property type="match status" value="1"/>
</dbReference>
<comment type="caution">
    <text evidence="3">The sequence shown here is derived from an EMBL/GenBank/DDBJ whole genome shotgun (WGS) entry which is preliminary data.</text>
</comment>
<evidence type="ECO:0000259" key="2">
    <source>
        <dbReference type="Pfam" id="PF13400"/>
    </source>
</evidence>
<keyword evidence="1" id="KW-0812">Transmembrane</keyword>
<proteinExistence type="predicted"/>
<protein>
    <submittedName>
        <fullName evidence="3">Flp pilus assembly protein TadG</fullName>
    </submittedName>
</protein>
<evidence type="ECO:0000313" key="3">
    <source>
        <dbReference type="EMBL" id="MDQ0673683.1"/>
    </source>
</evidence>
<organism evidence="3 4">
    <name type="scientific">Pseudarthrobacter siccitolerans</name>
    <dbReference type="NCBI Taxonomy" id="861266"/>
    <lineage>
        <taxon>Bacteria</taxon>
        <taxon>Bacillati</taxon>
        <taxon>Actinomycetota</taxon>
        <taxon>Actinomycetes</taxon>
        <taxon>Micrococcales</taxon>
        <taxon>Micrococcaceae</taxon>
        <taxon>Pseudarthrobacter</taxon>
    </lineage>
</organism>
<gene>
    <name evidence="3" type="ORF">QFZ36_001244</name>
</gene>
<keyword evidence="1" id="KW-0472">Membrane</keyword>
<feature type="transmembrane region" description="Helical" evidence="1">
    <location>
        <begin position="20"/>
        <end position="40"/>
    </location>
</feature>
<dbReference type="EMBL" id="JAUSXB010000001">
    <property type="protein sequence ID" value="MDQ0673683.1"/>
    <property type="molecule type" value="Genomic_DNA"/>
</dbReference>
<feature type="domain" description="Putative Flp pilus-assembly TadG-like N-terminal" evidence="2">
    <location>
        <begin position="19"/>
        <end position="64"/>
    </location>
</feature>
<evidence type="ECO:0000313" key="4">
    <source>
        <dbReference type="Proteomes" id="UP001236806"/>
    </source>
</evidence>
<keyword evidence="4" id="KW-1185">Reference proteome</keyword>
<accession>A0ABU0PIA4</accession>
<dbReference type="Proteomes" id="UP001236806">
    <property type="component" value="Unassembled WGS sequence"/>
</dbReference>
<keyword evidence="1" id="KW-1133">Transmembrane helix</keyword>